<evidence type="ECO:0000259" key="3">
    <source>
        <dbReference type="Pfam" id="PF19291"/>
    </source>
</evidence>
<name>A0AAQ4CVZ4_9CREN</name>
<dbReference type="AlphaFoldDB" id="A0AAQ4CVZ4"/>
<dbReference type="GO" id="GO:0005975">
    <property type="term" value="P:carbohydrate metabolic process"/>
    <property type="evidence" value="ECO:0007669"/>
    <property type="project" value="InterPro"/>
</dbReference>
<dbReference type="GeneID" id="68867715"/>
<comment type="similarity">
    <text evidence="1">Belongs to the glycosyl hydrolase 15 family.</text>
</comment>
<evidence type="ECO:0000313" key="4">
    <source>
        <dbReference type="EMBL" id="BDB99975.1"/>
    </source>
</evidence>
<dbReference type="InterPro" id="IPR011613">
    <property type="entry name" value="GH15-like"/>
</dbReference>
<accession>A0AAQ4CVZ4</accession>
<feature type="domain" description="Trehalase-like N-terminal" evidence="3">
    <location>
        <begin position="6"/>
        <end position="113"/>
    </location>
</feature>
<evidence type="ECO:0000313" key="5">
    <source>
        <dbReference type="Proteomes" id="UP001319921"/>
    </source>
</evidence>
<dbReference type="GO" id="GO:0004553">
    <property type="term" value="F:hydrolase activity, hydrolyzing O-glycosyl compounds"/>
    <property type="evidence" value="ECO:0007669"/>
    <property type="project" value="UniProtKB-ARBA"/>
</dbReference>
<evidence type="ECO:0000256" key="1">
    <source>
        <dbReference type="ARBA" id="ARBA00006188"/>
    </source>
</evidence>
<dbReference type="SUPFAM" id="SSF48208">
    <property type="entry name" value="Six-hairpin glycosidases"/>
    <property type="match status" value="1"/>
</dbReference>
<dbReference type="RefSeq" id="WP_229570592.1">
    <property type="nucleotide sequence ID" value="NZ_AP025226.1"/>
</dbReference>
<dbReference type="EMBL" id="AP025226">
    <property type="protein sequence ID" value="BDB99975.1"/>
    <property type="molecule type" value="Genomic_DNA"/>
</dbReference>
<dbReference type="Pfam" id="PF00723">
    <property type="entry name" value="Glyco_hydro_15"/>
    <property type="match status" value="1"/>
</dbReference>
<dbReference type="PANTHER" id="PTHR31616:SF0">
    <property type="entry name" value="GLUCAN 1,4-ALPHA-GLUCOSIDASE"/>
    <property type="match status" value="1"/>
</dbReference>
<keyword evidence="5" id="KW-1185">Reference proteome</keyword>
<keyword evidence="4" id="KW-0378">Hydrolase</keyword>
<dbReference type="Pfam" id="PF19291">
    <property type="entry name" value="TREH_N"/>
    <property type="match status" value="1"/>
</dbReference>
<feature type="domain" description="GH15-like" evidence="2">
    <location>
        <begin position="205"/>
        <end position="564"/>
    </location>
</feature>
<dbReference type="KEGG" id="scas:SACC_29920"/>
<dbReference type="InterPro" id="IPR008928">
    <property type="entry name" value="6-hairpin_glycosidase_sf"/>
</dbReference>
<dbReference type="InterPro" id="IPR045582">
    <property type="entry name" value="Trehalase-like_N"/>
</dbReference>
<dbReference type="NCBIfam" id="NF041084">
    <property type="entry name" value="trehalase_H1_Arch"/>
    <property type="match status" value="1"/>
</dbReference>
<proteinExistence type="inferred from homology"/>
<protein>
    <submittedName>
        <fullName evidence="4">Glycoside hydrolase</fullName>
    </submittedName>
</protein>
<gene>
    <name evidence="4" type="ORF">SACC_29920</name>
</gene>
<organism evidence="4 5">
    <name type="scientific">Saccharolobus caldissimus</name>
    <dbReference type="NCBI Taxonomy" id="1702097"/>
    <lineage>
        <taxon>Archaea</taxon>
        <taxon>Thermoproteota</taxon>
        <taxon>Thermoprotei</taxon>
        <taxon>Sulfolobales</taxon>
        <taxon>Sulfolobaceae</taxon>
        <taxon>Saccharolobus</taxon>
    </lineage>
</organism>
<dbReference type="InterPro" id="IPR053494">
    <property type="entry name" value="GH15_Enzymes"/>
</dbReference>
<sequence>MKPVGFISNQITSALVDGSSIIWFPVPKFDSSSVFTKLLDENGGEFSIFPQKGKLLGISQEYVYPLVLRTVIITENGKITIDDLIPLGETVIIRKIEAEVPFSVVFKPMFNYALYRPVVEENRFLNPKGRDCIAFIYDYNGSVKRVNQYTWEFSQGHGYLAANYSSDKRHGAVSERGKILELDYKRSFENTIKYWKSLDIKDVKMFNDLYRTSIFTLLGSIYSPSGGVIAAPTTSLPEVEGGKRNWDYRFVWIRDSSIIAEALLEAGYIVEARRIINFLLSLINFSSKPFYYPLYTVEGTIPPPEREIKWLSGYKNSKPVRIGNGASTQIQLDIEGFFLSAVYKYIEITNDLVFLRDIFNKIKYIADWISKNWILKDSGIWEDRGEPKHYTHSKIMMWIALDKAGKLSKLLGNNDEWEESKNRLREWIYANCIKNGYFTRYAGSEDVDSALLSAPIYGFIKADDEIFLNTLNKIEEDLLTDVFVKRYRTDFMGEAKHPFLLTSVWLARVYIMLDKIDKAEEILNKINELSGNLHLVGEHVDVEKGEFTGNFPQNFVHAQLIMAIHDLLRKKFNSL</sequence>
<dbReference type="Proteomes" id="UP001319921">
    <property type="component" value="Chromosome"/>
</dbReference>
<evidence type="ECO:0000259" key="2">
    <source>
        <dbReference type="Pfam" id="PF00723"/>
    </source>
</evidence>
<reference evidence="4 5" key="1">
    <citation type="journal article" date="2022" name="Microbiol. Resour. Announc.">
        <title>Complete Genome Sequence of the Hyperthermophilic and Acidophilic Archaeon Saccharolobus caldissimus Strain HS-3T.</title>
        <authorList>
            <person name="Sakai H.D."/>
            <person name="Kurosawa N."/>
        </authorList>
    </citation>
    <scope>NUCLEOTIDE SEQUENCE [LARGE SCALE GENOMIC DNA]</scope>
    <source>
        <strain evidence="4 5">JCM32116</strain>
    </source>
</reference>
<dbReference type="Gene3D" id="1.50.10.10">
    <property type="match status" value="1"/>
</dbReference>
<dbReference type="InterPro" id="IPR012341">
    <property type="entry name" value="6hp_glycosidase-like_sf"/>
</dbReference>
<dbReference type="PANTHER" id="PTHR31616">
    <property type="entry name" value="TREHALASE"/>
    <property type="match status" value="1"/>
</dbReference>